<dbReference type="Pfam" id="PF07727">
    <property type="entry name" value="RVT_2"/>
    <property type="match status" value="1"/>
</dbReference>
<sequence length="446" mass="50460">MDVTFVESEYFYSSSPISNSPLQGELQDEDQNWVNLPPFEADTMSEEMRPDAPALEYVESDLMMIDEEQNKGNDSSTIQVVEPEVETENESNHEPPYSLVHNGPSPENYPEVSISNPFPCTNDLDTYVGYKLPYRENCGKPPKRYSPDLENKRSKYPIANYVSTQRLSEPLKSFVHTLSSCHVPSGIQEALTDPKWVQAIKEEMNALQKNNTWCLVSLPKGKKTVGCRWVFSVKHKADGSIERYKARLVARGYTQTYGVDYQETFSPVAKLNTVRVLLSLAVNLDWPLHQFDVKNAFLYGDLEEEVYMDIPPGYNTSSKAEVVSGMLDCKPVDTPIVQNHNLGKCTTHIPANKERYQKLVGKLIYLSHTRPDIAYAVSIVSQFMHCPSEEHMDAVIRILRYLKSSPGKGLIFSKNNHLNIDGYTDADWAGDAHDRRSTSGYFTFVG</sequence>
<protein>
    <submittedName>
        <fullName evidence="2">Putative copia-type protein</fullName>
    </submittedName>
</protein>
<evidence type="ECO:0000313" key="3">
    <source>
        <dbReference type="Proteomes" id="UP000236291"/>
    </source>
</evidence>
<dbReference type="PANTHER" id="PTHR11439">
    <property type="entry name" value="GAG-POL-RELATED RETROTRANSPOSON"/>
    <property type="match status" value="1"/>
</dbReference>
<evidence type="ECO:0000259" key="1">
    <source>
        <dbReference type="Pfam" id="PF07727"/>
    </source>
</evidence>
<dbReference type="InterPro" id="IPR013103">
    <property type="entry name" value="RVT_2"/>
</dbReference>
<accession>A0A2K3LZP6</accession>
<dbReference type="SUPFAM" id="SSF56672">
    <property type="entry name" value="DNA/RNA polymerases"/>
    <property type="match status" value="2"/>
</dbReference>
<dbReference type="EMBL" id="ASHM01045391">
    <property type="protein sequence ID" value="PNX84014.1"/>
    <property type="molecule type" value="Genomic_DNA"/>
</dbReference>
<organism evidence="2 3">
    <name type="scientific">Trifolium pratense</name>
    <name type="common">Red clover</name>
    <dbReference type="NCBI Taxonomy" id="57577"/>
    <lineage>
        <taxon>Eukaryota</taxon>
        <taxon>Viridiplantae</taxon>
        <taxon>Streptophyta</taxon>
        <taxon>Embryophyta</taxon>
        <taxon>Tracheophyta</taxon>
        <taxon>Spermatophyta</taxon>
        <taxon>Magnoliopsida</taxon>
        <taxon>eudicotyledons</taxon>
        <taxon>Gunneridae</taxon>
        <taxon>Pentapetalae</taxon>
        <taxon>rosids</taxon>
        <taxon>fabids</taxon>
        <taxon>Fabales</taxon>
        <taxon>Fabaceae</taxon>
        <taxon>Papilionoideae</taxon>
        <taxon>50 kb inversion clade</taxon>
        <taxon>NPAAA clade</taxon>
        <taxon>Hologalegina</taxon>
        <taxon>IRL clade</taxon>
        <taxon>Trifolieae</taxon>
        <taxon>Trifolium</taxon>
    </lineage>
</organism>
<gene>
    <name evidence="2" type="ORF">L195_g040066</name>
</gene>
<dbReference type="InterPro" id="IPR043502">
    <property type="entry name" value="DNA/RNA_pol_sf"/>
</dbReference>
<reference evidence="2 3" key="2">
    <citation type="journal article" date="2017" name="Front. Plant Sci.">
        <title>Gene Classification and Mining of Molecular Markers Useful in Red Clover (Trifolium pratense) Breeding.</title>
        <authorList>
            <person name="Istvanek J."/>
            <person name="Dluhosova J."/>
            <person name="Dluhos P."/>
            <person name="Patkova L."/>
            <person name="Nedelnik J."/>
            <person name="Repkova J."/>
        </authorList>
    </citation>
    <scope>NUCLEOTIDE SEQUENCE [LARGE SCALE GENOMIC DNA]</scope>
    <source>
        <strain evidence="3">cv. Tatra</strain>
        <tissue evidence="2">Young leaves</tissue>
    </source>
</reference>
<name>A0A2K3LZP6_TRIPR</name>
<dbReference type="PANTHER" id="PTHR11439:SF467">
    <property type="entry name" value="INTEGRASE CATALYTIC DOMAIN-CONTAINING PROTEIN"/>
    <property type="match status" value="1"/>
</dbReference>
<proteinExistence type="predicted"/>
<evidence type="ECO:0000313" key="2">
    <source>
        <dbReference type="EMBL" id="PNX84014.1"/>
    </source>
</evidence>
<feature type="domain" description="Reverse transcriptase Ty1/copia-type" evidence="1">
    <location>
        <begin position="210"/>
        <end position="322"/>
    </location>
</feature>
<feature type="non-terminal residue" evidence="2">
    <location>
        <position position="446"/>
    </location>
</feature>
<dbReference type="AlphaFoldDB" id="A0A2K3LZP6"/>
<reference evidence="2 3" key="1">
    <citation type="journal article" date="2014" name="Am. J. Bot.">
        <title>Genome assembly and annotation for red clover (Trifolium pratense; Fabaceae).</title>
        <authorList>
            <person name="Istvanek J."/>
            <person name="Jaros M."/>
            <person name="Krenek A."/>
            <person name="Repkova J."/>
        </authorList>
    </citation>
    <scope>NUCLEOTIDE SEQUENCE [LARGE SCALE GENOMIC DNA]</scope>
    <source>
        <strain evidence="3">cv. Tatra</strain>
        <tissue evidence="2">Young leaves</tissue>
    </source>
</reference>
<comment type="caution">
    <text evidence="2">The sequence shown here is derived from an EMBL/GenBank/DDBJ whole genome shotgun (WGS) entry which is preliminary data.</text>
</comment>
<dbReference type="STRING" id="57577.A0A2K3LZP6"/>
<dbReference type="Proteomes" id="UP000236291">
    <property type="component" value="Unassembled WGS sequence"/>
</dbReference>